<evidence type="ECO:0000256" key="3">
    <source>
        <dbReference type="ARBA" id="ARBA00012133"/>
    </source>
</evidence>
<dbReference type="InterPro" id="IPR000829">
    <property type="entry name" value="DAGK"/>
</dbReference>
<comment type="function">
    <text evidence="24">Catalyzes the ATP-dependent phosphorylation of sn-l,2-diacylglycerol (DAG) to phosphatidic acid. Involved in the recycling of diacylglycerol produced as a by-product during membrane-derived oligosaccharide (MDO) biosynthesis.</text>
</comment>
<keyword evidence="15 24" id="KW-1133">Transmembrane helix</keyword>
<feature type="transmembrane region" description="Helical" evidence="24">
    <location>
        <begin position="86"/>
        <end position="103"/>
    </location>
</feature>
<comment type="catalytic activity">
    <reaction evidence="24">
        <text>a 1,2-diacyl-sn-glycerol + ATP = a 1,2-diacyl-sn-glycero-3-phosphate + ADP + H(+)</text>
        <dbReference type="Rhea" id="RHEA:10272"/>
        <dbReference type="ChEBI" id="CHEBI:15378"/>
        <dbReference type="ChEBI" id="CHEBI:17815"/>
        <dbReference type="ChEBI" id="CHEBI:30616"/>
        <dbReference type="ChEBI" id="CHEBI:58608"/>
        <dbReference type="ChEBI" id="CHEBI:456216"/>
        <dbReference type="EC" id="2.7.1.107"/>
    </reaction>
</comment>
<dbReference type="InterPro" id="IPR033718">
    <property type="entry name" value="DAGK_prok"/>
</dbReference>
<evidence type="ECO:0000256" key="13">
    <source>
        <dbReference type="ARBA" id="ARBA00022840"/>
    </source>
</evidence>
<keyword evidence="10 23" id="KW-0479">Metal-binding</keyword>
<evidence type="ECO:0000256" key="22">
    <source>
        <dbReference type="PIRSR" id="PIRSR600829-3"/>
    </source>
</evidence>
<keyword evidence="9 24" id="KW-0812">Transmembrane</keyword>
<feature type="binding site" evidence="23">
    <location>
        <position position="56"/>
    </location>
    <ligand>
        <name>a divalent metal cation</name>
        <dbReference type="ChEBI" id="CHEBI:60240"/>
    </ligand>
</feature>
<evidence type="ECO:0000256" key="4">
    <source>
        <dbReference type="ARBA" id="ARBA00017575"/>
    </source>
</evidence>
<evidence type="ECO:0000256" key="21">
    <source>
        <dbReference type="PIRSR" id="PIRSR600829-2"/>
    </source>
</evidence>
<keyword evidence="16 24" id="KW-0443">Lipid metabolism</keyword>
<feature type="binding site" evidence="21">
    <location>
        <position position="83"/>
    </location>
    <ligand>
        <name>substrate</name>
    </ligand>
</feature>
<dbReference type="KEGG" id="rpx:Rpdx1_3521"/>
<evidence type="ECO:0000256" key="14">
    <source>
        <dbReference type="ARBA" id="ARBA00022842"/>
    </source>
</evidence>
<keyword evidence="17 24" id="KW-0472">Membrane</keyword>
<feature type="binding site" evidence="21">
    <location>
        <position position="28"/>
    </location>
    <ligand>
        <name>substrate</name>
    </ligand>
</feature>
<name>E6VDP5_RHOPX</name>
<dbReference type="HOGENOM" id="CLU_112343_3_2_5"/>
<accession>E6VDP5</accession>
<proteinExistence type="inferred from homology"/>
<keyword evidence="12 24" id="KW-0418">Kinase</keyword>
<comment type="subcellular location">
    <subcellularLocation>
        <location evidence="1 24">Cell inner membrane</location>
        <topology evidence="1 24">Multi-pass membrane protein</topology>
    </subcellularLocation>
</comment>
<evidence type="ECO:0000256" key="6">
    <source>
        <dbReference type="ARBA" id="ARBA00022516"/>
    </source>
</evidence>
<keyword evidence="14 23" id="KW-0460">Magnesium</keyword>
<evidence type="ECO:0000256" key="17">
    <source>
        <dbReference type="ARBA" id="ARBA00023136"/>
    </source>
</evidence>
<keyword evidence="19 24" id="KW-1208">Phospholipid metabolism</keyword>
<dbReference type="Gene3D" id="1.10.287.3610">
    <property type="match status" value="1"/>
</dbReference>
<protein>
    <recommendedName>
        <fullName evidence="4 24">Diacylglycerol kinase</fullName>
        <ecNumber evidence="3 24">2.7.1.107</ecNumber>
    </recommendedName>
</protein>
<evidence type="ECO:0000256" key="7">
    <source>
        <dbReference type="ARBA" id="ARBA00022519"/>
    </source>
</evidence>
<feature type="binding site" evidence="21">
    <location>
        <begin position="58"/>
        <end position="62"/>
    </location>
    <ligand>
        <name>substrate</name>
    </ligand>
</feature>
<keyword evidence="18" id="KW-0594">Phospholipid biosynthesis</keyword>
<keyword evidence="7 24" id="KW-0997">Cell inner membrane</keyword>
<evidence type="ECO:0000256" key="15">
    <source>
        <dbReference type="ARBA" id="ARBA00022989"/>
    </source>
</evidence>
<evidence type="ECO:0000256" key="1">
    <source>
        <dbReference type="ARBA" id="ARBA00004429"/>
    </source>
</evidence>
<dbReference type="PANTHER" id="PTHR34299">
    <property type="entry name" value="DIACYLGLYCEROL KINASE"/>
    <property type="match status" value="1"/>
</dbReference>
<dbReference type="EC" id="2.7.1.107" evidence="3 24"/>
<dbReference type="GO" id="GO:0005886">
    <property type="term" value="C:plasma membrane"/>
    <property type="evidence" value="ECO:0007669"/>
    <property type="project" value="UniProtKB-SubCell"/>
</dbReference>
<feature type="binding site" evidence="22">
    <location>
        <position position="56"/>
    </location>
    <ligand>
        <name>ATP</name>
        <dbReference type="ChEBI" id="CHEBI:30616"/>
    </ligand>
</feature>
<evidence type="ECO:0000256" key="20">
    <source>
        <dbReference type="PIRSR" id="PIRSR600829-1"/>
    </source>
</evidence>
<dbReference type="InterPro" id="IPR036945">
    <property type="entry name" value="DAGK_sf"/>
</dbReference>
<evidence type="ECO:0000256" key="10">
    <source>
        <dbReference type="ARBA" id="ARBA00022723"/>
    </source>
</evidence>
<dbReference type="STRING" id="652103.Rpdx1_3521"/>
<organism evidence="25 26">
    <name type="scientific">Rhodopseudomonas palustris (strain DX-1)</name>
    <dbReference type="NCBI Taxonomy" id="652103"/>
    <lineage>
        <taxon>Bacteria</taxon>
        <taxon>Pseudomonadati</taxon>
        <taxon>Pseudomonadota</taxon>
        <taxon>Alphaproteobacteria</taxon>
        <taxon>Hyphomicrobiales</taxon>
        <taxon>Nitrobacteraceae</taxon>
        <taxon>Rhodopseudomonas</taxon>
    </lineage>
</organism>
<feature type="binding site" evidence="22">
    <location>
        <position position="104"/>
    </location>
    <ligand>
        <name>ATP</name>
        <dbReference type="ChEBI" id="CHEBI:30616"/>
    </ligand>
</feature>
<comment type="cofactor">
    <cofactor evidence="23">
        <name>Mg(2+)</name>
        <dbReference type="ChEBI" id="CHEBI:18420"/>
    </cofactor>
    <text evidence="23">Mn(2+), Zn(2+), Cd(2+) and Co(2+) support activity to lesser extents.</text>
</comment>
<feature type="binding site" evidence="21">
    <location>
        <position position="97"/>
    </location>
    <ligand>
        <name>substrate</name>
    </ligand>
</feature>
<evidence type="ECO:0000256" key="18">
    <source>
        <dbReference type="ARBA" id="ARBA00023209"/>
    </source>
</evidence>
<feature type="binding site" evidence="21">
    <location>
        <begin position="41"/>
        <end position="46"/>
    </location>
    <ligand>
        <name>substrate</name>
    </ligand>
</feature>
<comment type="similarity">
    <text evidence="2 24">Belongs to the bacterial diacylglycerol kinase family.</text>
</comment>
<dbReference type="EMBL" id="CP002418">
    <property type="protein sequence ID" value="ADU45090.1"/>
    <property type="molecule type" value="Genomic_DNA"/>
</dbReference>
<feature type="transmembrane region" description="Helical" evidence="24">
    <location>
        <begin position="63"/>
        <end position="80"/>
    </location>
</feature>
<evidence type="ECO:0000313" key="26">
    <source>
        <dbReference type="Proteomes" id="UP000001402"/>
    </source>
</evidence>
<evidence type="ECO:0000256" key="24">
    <source>
        <dbReference type="RuleBase" id="RU363065"/>
    </source>
</evidence>
<dbReference type="GO" id="GO:0005524">
    <property type="term" value="F:ATP binding"/>
    <property type="evidence" value="ECO:0007669"/>
    <property type="project" value="UniProtKB-KW"/>
</dbReference>
<evidence type="ECO:0000256" key="5">
    <source>
        <dbReference type="ARBA" id="ARBA00022475"/>
    </source>
</evidence>
<keyword evidence="13 22" id="KW-0067">ATP-binding</keyword>
<feature type="binding site" evidence="23">
    <location>
        <position position="104"/>
    </location>
    <ligand>
        <name>a divalent metal cation</name>
        <dbReference type="ChEBI" id="CHEBI:60240"/>
    </ligand>
</feature>
<dbReference type="GO" id="GO:0006654">
    <property type="term" value="P:phosphatidic acid biosynthetic process"/>
    <property type="evidence" value="ECO:0007669"/>
    <property type="project" value="InterPro"/>
</dbReference>
<keyword evidence="6" id="KW-0444">Lipid biosynthesis</keyword>
<evidence type="ECO:0000256" key="16">
    <source>
        <dbReference type="ARBA" id="ARBA00023098"/>
    </source>
</evidence>
<evidence type="ECO:0000256" key="19">
    <source>
        <dbReference type="ARBA" id="ARBA00023264"/>
    </source>
</evidence>
<keyword evidence="8 24" id="KW-0808">Transferase</keyword>
<dbReference type="Proteomes" id="UP000001402">
    <property type="component" value="Chromosome"/>
</dbReference>
<evidence type="ECO:0000256" key="8">
    <source>
        <dbReference type="ARBA" id="ARBA00022679"/>
    </source>
</evidence>
<evidence type="ECO:0000256" key="23">
    <source>
        <dbReference type="PIRSR" id="PIRSR600829-4"/>
    </source>
</evidence>
<evidence type="ECO:0000256" key="9">
    <source>
        <dbReference type="ARBA" id="ARBA00022692"/>
    </source>
</evidence>
<reference evidence="25" key="1">
    <citation type="submission" date="2010-12" db="EMBL/GenBank/DDBJ databases">
        <title>Complete sequence of Rhodopseudomonas palustris DX-1.</title>
        <authorList>
            <consortium name="US DOE Joint Genome Institute"/>
            <person name="Lucas S."/>
            <person name="Copeland A."/>
            <person name="Lapidus A."/>
            <person name="Cheng J.-F."/>
            <person name="Goodwin L."/>
            <person name="Pitluck S."/>
            <person name="Misra M."/>
            <person name="Chertkov O."/>
            <person name="Detter J.C."/>
            <person name="Han C."/>
            <person name="Tapia R."/>
            <person name="Land M."/>
            <person name="Hauser L."/>
            <person name="Kyrpides N."/>
            <person name="Ivanova N."/>
            <person name="Ovchinnikova G."/>
            <person name="Logan B."/>
            <person name="Oda Y."/>
            <person name="Harwood C."/>
            <person name="Woyke T."/>
        </authorList>
    </citation>
    <scope>NUCLEOTIDE SEQUENCE [LARGE SCALE GENOMIC DNA]</scope>
    <source>
        <strain evidence="25">DX-1</strain>
    </source>
</reference>
<dbReference type="AlphaFoldDB" id="E6VDP5"/>
<gene>
    <name evidence="25" type="ordered locus">Rpdx1_3521</name>
</gene>
<dbReference type="GO" id="GO:0004143">
    <property type="term" value="F:ATP-dependent diacylglycerol kinase activity"/>
    <property type="evidence" value="ECO:0007669"/>
    <property type="project" value="UniProtKB-EC"/>
</dbReference>
<evidence type="ECO:0000256" key="2">
    <source>
        <dbReference type="ARBA" id="ARBA00005967"/>
    </source>
</evidence>
<dbReference type="CDD" id="cd14264">
    <property type="entry name" value="DAGK_IM"/>
    <property type="match status" value="1"/>
</dbReference>
<feature type="transmembrane region" description="Helical" evidence="24">
    <location>
        <begin position="124"/>
        <end position="145"/>
    </location>
</feature>
<dbReference type="Pfam" id="PF01219">
    <property type="entry name" value="DAGK_prokar"/>
    <property type="match status" value="1"/>
</dbReference>
<evidence type="ECO:0000313" key="25">
    <source>
        <dbReference type="EMBL" id="ADU45090.1"/>
    </source>
</evidence>
<sequence length="151" mass="16402">MADEQAIRAFTCLAFQDAGARDRTGMTRHGAVDHVLRFWRATINSWRGLKFAIRSEAAIREELVALVLAVPAAWLIGTTAARRVELVAVVALVLTVELLNTAIEKLADRLTTEHDPQIGRVKDMGSAAVGVALAIAGLFWLFALAERLGLL</sequence>
<dbReference type="PANTHER" id="PTHR34299:SF1">
    <property type="entry name" value="DIACYLGLYCEROL KINASE"/>
    <property type="match status" value="1"/>
</dbReference>
<feature type="binding site" evidence="22">
    <location>
        <position position="28"/>
    </location>
    <ligand>
        <name>ATP</name>
        <dbReference type="ChEBI" id="CHEBI:30616"/>
    </ligand>
</feature>
<keyword evidence="5" id="KW-1003">Cell membrane</keyword>
<feature type="active site" description="Proton acceptor" evidence="20">
    <location>
        <position position="97"/>
    </location>
</feature>
<evidence type="ECO:0000256" key="11">
    <source>
        <dbReference type="ARBA" id="ARBA00022741"/>
    </source>
</evidence>
<evidence type="ECO:0000256" key="12">
    <source>
        <dbReference type="ARBA" id="ARBA00022777"/>
    </source>
</evidence>
<keyword evidence="11 22" id="KW-0547">Nucleotide-binding</keyword>
<dbReference type="GO" id="GO:0046872">
    <property type="term" value="F:metal ion binding"/>
    <property type="evidence" value="ECO:0007669"/>
    <property type="project" value="UniProtKB-KW"/>
</dbReference>
<dbReference type="eggNOG" id="COG0818">
    <property type="taxonomic scope" value="Bacteria"/>
</dbReference>
<feature type="binding site" evidence="21">
    <location>
        <position position="126"/>
    </location>
    <ligand>
        <name>substrate</name>
    </ligand>
</feature>
<feature type="binding site" evidence="22">
    <location>
        <begin position="122"/>
        <end position="123"/>
    </location>
    <ligand>
        <name>ATP</name>
        <dbReference type="ChEBI" id="CHEBI:30616"/>
    </ligand>
</feature>